<dbReference type="Proteomes" id="UP001374584">
    <property type="component" value="Unassembled WGS sequence"/>
</dbReference>
<sequence>MIKGDMVALEDPTYEKRKEFIMKHKLPLDIPLISFHSEASIAPGVLVTDTAMIPISAAMAVSALHLRLRYGEKSVVFVTSRDALLNSETEKLKEIVVKKFRFDMKRNRVCVVLFAEVVRTGVSSQVGDNVNIMPLLPAGTFYKYTSFLRFATGQHSQTIKKEGNKCSTFSFFSYS</sequence>
<dbReference type="AlphaFoldDB" id="A0AAN9NCJ4"/>
<comment type="caution">
    <text evidence="1">The sequence shown here is derived from an EMBL/GenBank/DDBJ whole genome shotgun (WGS) entry which is preliminary data.</text>
</comment>
<evidence type="ECO:0000313" key="2">
    <source>
        <dbReference type="Proteomes" id="UP001374584"/>
    </source>
</evidence>
<dbReference type="EMBL" id="JAYMYR010000004">
    <property type="protein sequence ID" value="KAK7369911.1"/>
    <property type="molecule type" value="Genomic_DNA"/>
</dbReference>
<dbReference type="PANTHER" id="PTHR31934">
    <property type="entry name" value="ALPHA/BETA-HYDROLASES SUPERFAMILY PROTEIN"/>
    <property type="match status" value="1"/>
</dbReference>
<protein>
    <submittedName>
        <fullName evidence="1">Uncharacterized protein</fullName>
    </submittedName>
</protein>
<dbReference type="PANTHER" id="PTHR31934:SF5">
    <property type="entry name" value="OS05G0557900 PROTEIN"/>
    <property type="match status" value="1"/>
</dbReference>
<evidence type="ECO:0000313" key="1">
    <source>
        <dbReference type="EMBL" id="KAK7369911.1"/>
    </source>
</evidence>
<reference evidence="1 2" key="1">
    <citation type="submission" date="2024-01" db="EMBL/GenBank/DDBJ databases">
        <title>The genomes of 5 underutilized Papilionoideae crops provide insights into root nodulation and disease resistanc.</title>
        <authorList>
            <person name="Jiang F."/>
        </authorList>
    </citation>
    <scope>NUCLEOTIDE SEQUENCE [LARGE SCALE GENOMIC DNA]</scope>
    <source>
        <strain evidence="1">JINMINGXINNONG_FW02</strain>
        <tissue evidence="1">Leaves</tissue>
    </source>
</reference>
<gene>
    <name evidence="1" type="ORF">VNO80_11959</name>
</gene>
<organism evidence="1 2">
    <name type="scientific">Phaseolus coccineus</name>
    <name type="common">Scarlet runner bean</name>
    <name type="synonym">Phaseolus multiflorus</name>
    <dbReference type="NCBI Taxonomy" id="3886"/>
    <lineage>
        <taxon>Eukaryota</taxon>
        <taxon>Viridiplantae</taxon>
        <taxon>Streptophyta</taxon>
        <taxon>Embryophyta</taxon>
        <taxon>Tracheophyta</taxon>
        <taxon>Spermatophyta</taxon>
        <taxon>Magnoliopsida</taxon>
        <taxon>eudicotyledons</taxon>
        <taxon>Gunneridae</taxon>
        <taxon>Pentapetalae</taxon>
        <taxon>rosids</taxon>
        <taxon>fabids</taxon>
        <taxon>Fabales</taxon>
        <taxon>Fabaceae</taxon>
        <taxon>Papilionoideae</taxon>
        <taxon>50 kb inversion clade</taxon>
        <taxon>NPAAA clade</taxon>
        <taxon>indigoferoid/millettioid clade</taxon>
        <taxon>Phaseoleae</taxon>
        <taxon>Phaseolus</taxon>
    </lineage>
</organism>
<name>A0AAN9NCJ4_PHACN</name>
<accession>A0AAN9NCJ4</accession>
<proteinExistence type="predicted"/>
<keyword evidence="2" id="KW-1185">Reference proteome</keyword>